<dbReference type="Proteomes" id="UP001241758">
    <property type="component" value="Unassembled WGS sequence"/>
</dbReference>
<evidence type="ECO:0000256" key="1">
    <source>
        <dbReference type="SAM" id="Phobius"/>
    </source>
</evidence>
<comment type="caution">
    <text evidence="2">The sequence shown here is derived from an EMBL/GenBank/DDBJ whole genome shotgun (WGS) entry which is preliminary data.</text>
</comment>
<dbReference type="Pfam" id="PF11239">
    <property type="entry name" value="DUF3040"/>
    <property type="match status" value="1"/>
</dbReference>
<gene>
    <name evidence="2" type="ORF">QLQ12_31290</name>
</gene>
<dbReference type="RefSeq" id="WP_282764113.1">
    <property type="nucleotide sequence ID" value="NZ_JASCTH010000023.1"/>
</dbReference>
<evidence type="ECO:0000313" key="3">
    <source>
        <dbReference type="Proteomes" id="UP001241758"/>
    </source>
</evidence>
<reference evidence="2 3" key="1">
    <citation type="submission" date="2023-05" db="EMBL/GenBank/DDBJ databases">
        <title>Actinoplanes sp. NEAU-A12 genome sequencing.</title>
        <authorList>
            <person name="Wang Z.-S."/>
        </authorList>
    </citation>
    <scope>NUCLEOTIDE SEQUENCE [LARGE SCALE GENOMIC DNA]</scope>
    <source>
        <strain evidence="2 3">NEAU-A12</strain>
    </source>
</reference>
<name>A0ABT6WTS8_9ACTN</name>
<keyword evidence="1" id="KW-0812">Transmembrane</keyword>
<feature type="transmembrane region" description="Helical" evidence="1">
    <location>
        <begin position="35"/>
        <end position="55"/>
    </location>
</feature>
<dbReference type="InterPro" id="IPR021401">
    <property type="entry name" value="DUF3040"/>
</dbReference>
<dbReference type="EMBL" id="JASCTH010000023">
    <property type="protein sequence ID" value="MDI6103109.1"/>
    <property type="molecule type" value="Genomic_DNA"/>
</dbReference>
<evidence type="ECO:0000313" key="2">
    <source>
        <dbReference type="EMBL" id="MDI6103109.1"/>
    </source>
</evidence>
<keyword evidence="3" id="KW-1185">Reference proteome</keyword>
<accession>A0ABT6WTS8</accession>
<keyword evidence="1" id="KW-1133">Transmembrane helix</keyword>
<sequence>MLKPEEHQVFASLVAQLQIDDPDLTRRATRPPQRWVLIAVLLWTVAPLCIALGGWTGLIEGVMAGAYGSYLLHKRRQWIAAAGTLC</sequence>
<keyword evidence="1" id="KW-0472">Membrane</keyword>
<organism evidence="2 3">
    <name type="scientific">Actinoplanes sandaracinus</name>
    <dbReference type="NCBI Taxonomy" id="3045177"/>
    <lineage>
        <taxon>Bacteria</taxon>
        <taxon>Bacillati</taxon>
        <taxon>Actinomycetota</taxon>
        <taxon>Actinomycetes</taxon>
        <taxon>Micromonosporales</taxon>
        <taxon>Micromonosporaceae</taxon>
        <taxon>Actinoplanes</taxon>
    </lineage>
</organism>
<protein>
    <submittedName>
        <fullName evidence="2">DUF3040 domain-containing protein</fullName>
    </submittedName>
</protein>
<proteinExistence type="predicted"/>